<evidence type="ECO:0000256" key="1">
    <source>
        <dbReference type="SAM" id="Phobius"/>
    </source>
</evidence>
<name>A0A381UFS1_9ZZZZ</name>
<organism evidence="2">
    <name type="scientific">marine metagenome</name>
    <dbReference type="NCBI Taxonomy" id="408172"/>
    <lineage>
        <taxon>unclassified sequences</taxon>
        <taxon>metagenomes</taxon>
        <taxon>ecological metagenomes</taxon>
    </lineage>
</organism>
<dbReference type="EMBL" id="UINC01006321">
    <property type="protein sequence ID" value="SVA26834.1"/>
    <property type="molecule type" value="Genomic_DNA"/>
</dbReference>
<keyword evidence="1" id="KW-1133">Transmembrane helix</keyword>
<protein>
    <submittedName>
        <fullName evidence="2">Uncharacterized protein</fullName>
    </submittedName>
</protein>
<feature type="transmembrane region" description="Helical" evidence="1">
    <location>
        <begin position="20"/>
        <end position="41"/>
    </location>
</feature>
<keyword evidence="1" id="KW-0472">Membrane</keyword>
<accession>A0A381UFS1</accession>
<proteinExistence type="predicted"/>
<sequence>MGASVNSLVDVWGRNHVRITGWVAAWLLPTMVVGAGSVLYCQTKWGI</sequence>
<gene>
    <name evidence="2" type="ORF">METZ01_LOCUS79688</name>
</gene>
<evidence type="ECO:0000313" key="2">
    <source>
        <dbReference type="EMBL" id="SVA26834.1"/>
    </source>
</evidence>
<dbReference type="AlphaFoldDB" id="A0A381UFS1"/>
<reference evidence="2" key="1">
    <citation type="submission" date="2018-05" db="EMBL/GenBank/DDBJ databases">
        <authorList>
            <person name="Lanie J.A."/>
            <person name="Ng W.-L."/>
            <person name="Kazmierczak K.M."/>
            <person name="Andrzejewski T.M."/>
            <person name="Davidsen T.M."/>
            <person name="Wayne K.J."/>
            <person name="Tettelin H."/>
            <person name="Glass J.I."/>
            <person name="Rusch D."/>
            <person name="Podicherti R."/>
            <person name="Tsui H.-C.T."/>
            <person name="Winkler M.E."/>
        </authorList>
    </citation>
    <scope>NUCLEOTIDE SEQUENCE</scope>
</reference>
<keyword evidence="1" id="KW-0812">Transmembrane</keyword>